<dbReference type="Proteomes" id="UP001151133">
    <property type="component" value="Unassembled WGS sequence"/>
</dbReference>
<proteinExistence type="predicted"/>
<comment type="caution">
    <text evidence="1">The sequence shown here is derived from an EMBL/GenBank/DDBJ whole genome shotgun (WGS) entry which is preliminary data.</text>
</comment>
<reference evidence="1" key="1">
    <citation type="submission" date="2022-10" db="EMBL/GenBank/DDBJ databases">
        <title>Two novel species of Flavobacterium.</title>
        <authorList>
            <person name="Liu Q."/>
            <person name="Xin Y.-H."/>
        </authorList>
    </citation>
    <scope>NUCLEOTIDE SEQUENCE</scope>
    <source>
        <strain evidence="1">LS1R47</strain>
    </source>
</reference>
<organism evidence="1 2">
    <name type="scientific">Flavobacterium frigoritolerans</name>
    <dbReference type="NCBI Taxonomy" id="2987686"/>
    <lineage>
        <taxon>Bacteria</taxon>
        <taxon>Pseudomonadati</taxon>
        <taxon>Bacteroidota</taxon>
        <taxon>Flavobacteriia</taxon>
        <taxon>Flavobacteriales</taxon>
        <taxon>Flavobacteriaceae</taxon>
        <taxon>Flavobacterium</taxon>
    </lineage>
</organism>
<name>A0A9X3HN45_9FLAO</name>
<sequence length="293" mass="34257">MMSYISYLMRNGATQKKVMSQNLILTTGIYDLIKDFLRRKKNRNSNFSTRLPLVGLFTIAILFLSTTVNAQTQHTFSGWGGTFFTYKLDNKFSLHFDGQVRSTDKLEDVQSFIIRPGLNYHIKKNMITTIGYAYIGSNKTVMDINGWVPEHRIWEQFIYNQQFTLYNRPVSLQHRFRLEQRFMGQATIEQNELVTDNYDFAQRLRYFTRSMFPLSETTSFTNGAFVALQNEVFVNIENSPNGKFFDQNRAYLALGWRVNPKFDIEAGYMNQYIVGRNNDTMNNIVQLAAYVRL</sequence>
<dbReference type="AlphaFoldDB" id="A0A9X3HN45"/>
<evidence type="ECO:0000313" key="2">
    <source>
        <dbReference type="Proteomes" id="UP001151133"/>
    </source>
</evidence>
<gene>
    <name evidence="1" type="ORF">OIU80_18475</name>
</gene>
<dbReference type="EMBL" id="JAOZEV010000019">
    <property type="protein sequence ID" value="MCV9934269.1"/>
    <property type="molecule type" value="Genomic_DNA"/>
</dbReference>
<protein>
    <submittedName>
        <fullName evidence="1">DUF2490 domain-containing protein</fullName>
    </submittedName>
</protein>
<evidence type="ECO:0000313" key="1">
    <source>
        <dbReference type="EMBL" id="MCV9934269.1"/>
    </source>
</evidence>
<keyword evidence="2" id="KW-1185">Reference proteome</keyword>
<dbReference type="RefSeq" id="WP_264288452.1">
    <property type="nucleotide sequence ID" value="NZ_JAOZEV010000019.1"/>
</dbReference>
<dbReference type="Pfam" id="PF10677">
    <property type="entry name" value="DUF2490"/>
    <property type="match status" value="1"/>
</dbReference>
<accession>A0A9X3HN45</accession>
<dbReference type="InterPro" id="IPR019619">
    <property type="entry name" value="DUF2490"/>
</dbReference>